<reference evidence="2 3" key="1">
    <citation type="journal article" date="2014" name="Agronomy (Basel)">
        <title>A Draft Genome Sequence for Ensete ventricosum, the Drought-Tolerant Tree Against Hunger.</title>
        <authorList>
            <person name="Harrison J."/>
            <person name="Moore K.A."/>
            <person name="Paszkiewicz K."/>
            <person name="Jones T."/>
            <person name="Grant M."/>
            <person name="Ambacheew D."/>
            <person name="Muzemil S."/>
            <person name="Studholme D.J."/>
        </authorList>
    </citation>
    <scope>NUCLEOTIDE SEQUENCE [LARGE SCALE GENOMIC DNA]</scope>
</reference>
<gene>
    <name evidence="2" type="ORF">B296_00041747</name>
</gene>
<organism evidence="2 3">
    <name type="scientific">Ensete ventricosum</name>
    <name type="common">Abyssinian banana</name>
    <name type="synonym">Musa ensete</name>
    <dbReference type="NCBI Taxonomy" id="4639"/>
    <lineage>
        <taxon>Eukaryota</taxon>
        <taxon>Viridiplantae</taxon>
        <taxon>Streptophyta</taxon>
        <taxon>Embryophyta</taxon>
        <taxon>Tracheophyta</taxon>
        <taxon>Spermatophyta</taxon>
        <taxon>Magnoliopsida</taxon>
        <taxon>Liliopsida</taxon>
        <taxon>Zingiberales</taxon>
        <taxon>Musaceae</taxon>
        <taxon>Ensete</taxon>
    </lineage>
</organism>
<evidence type="ECO:0000256" key="1">
    <source>
        <dbReference type="SAM" id="MobiDB-lite"/>
    </source>
</evidence>
<evidence type="ECO:0000313" key="3">
    <source>
        <dbReference type="Proteomes" id="UP000287651"/>
    </source>
</evidence>
<dbReference type="AlphaFoldDB" id="A0A426Y7S2"/>
<name>A0A426Y7S2_ENSVE</name>
<proteinExistence type="predicted"/>
<dbReference type="EMBL" id="AMZH03014358">
    <property type="protein sequence ID" value="RRT47770.1"/>
    <property type="molecule type" value="Genomic_DNA"/>
</dbReference>
<comment type="caution">
    <text evidence="2">The sequence shown here is derived from an EMBL/GenBank/DDBJ whole genome shotgun (WGS) entry which is preliminary data.</text>
</comment>
<accession>A0A426Y7S2</accession>
<dbReference type="Proteomes" id="UP000287651">
    <property type="component" value="Unassembled WGS sequence"/>
</dbReference>
<feature type="compositionally biased region" description="Low complexity" evidence="1">
    <location>
        <begin position="13"/>
        <end position="23"/>
    </location>
</feature>
<feature type="region of interest" description="Disordered" evidence="1">
    <location>
        <begin position="1"/>
        <end position="25"/>
    </location>
</feature>
<sequence>MMVLSRCEGDNGTHQTLTSTTRTRGQMLRDTKGQIIERWMRISRNRFYRKVAGKHGVPVASCKSIRRI</sequence>
<evidence type="ECO:0000313" key="2">
    <source>
        <dbReference type="EMBL" id="RRT47770.1"/>
    </source>
</evidence>
<protein>
    <submittedName>
        <fullName evidence="2">Uncharacterized protein</fullName>
    </submittedName>
</protein>